<feature type="domain" description="GP-PDE" evidence="2">
    <location>
        <begin position="20"/>
        <end position="285"/>
    </location>
</feature>
<reference evidence="3 4" key="1">
    <citation type="submission" date="2019-02" db="EMBL/GenBank/DDBJ databases">
        <title>Genome of a new Bacteroidetes strain.</title>
        <authorList>
            <person name="Pitt A."/>
        </authorList>
    </citation>
    <scope>NUCLEOTIDE SEQUENCE [LARGE SCALE GENOMIC DNA]</scope>
    <source>
        <strain evidence="3 4">103A-SOEBACH</strain>
    </source>
</reference>
<dbReference type="InterPro" id="IPR030395">
    <property type="entry name" value="GP_PDE_dom"/>
</dbReference>
<evidence type="ECO:0000313" key="4">
    <source>
        <dbReference type="Proteomes" id="UP000293583"/>
    </source>
</evidence>
<keyword evidence="1" id="KW-0732">Signal</keyword>
<dbReference type="OrthoDB" id="384721at2"/>
<organism evidence="3 4">
    <name type="scientific">Aquirufa antheringensis</name>
    <dbReference type="NCBI Taxonomy" id="2516559"/>
    <lineage>
        <taxon>Bacteria</taxon>
        <taxon>Pseudomonadati</taxon>
        <taxon>Bacteroidota</taxon>
        <taxon>Cytophagia</taxon>
        <taxon>Cytophagales</taxon>
        <taxon>Flectobacillaceae</taxon>
        <taxon>Aquirufa</taxon>
    </lineage>
</organism>
<accession>A0A4Q9BGT2</accession>
<protein>
    <submittedName>
        <fullName evidence="3">Glycerophosphodiester phosphodiesterase</fullName>
    </submittedName>
</protein>
<gene>
    <name evidence="3" type="ORF">EWU20_00075</name>
</gene>
<dbReference type="InterPro" id="IPR017946">
    <property type="entry name" value="PLC-like_Pdiesterase_TIM-brl"/>
</dbReference>
<sequence length="287" mass="31961">MRSLLLLLLCINLISMGQSPVIQGHRGCRGLYPENSLPAFQHALEMGVTVLEMDVCLSADGQVYVSHEPYLNPLYASFPDGSPVKDASINLYQKTYAEIKSFDVGSRGNKLFPEQVRVATYKPLLSEVLALGEAFAHKTGRTIYYNIEIKSEPSEYGKSQPATVKEFADKVWAVISAGISPSALILQSFDFAVLHYWKTAINKGRISALVEQESPEQMLSSLGFVPDIFSSSHKYLTKEQIDFCHGKGMQVIPWTINTTAEMQKFSAWQVDGIITDYPNRAPQFLKP</sequence>
<dbReference type="AlphaFoldDB" id="A0A4Q9BGT2"/>
<feature type="chain" id="PRO_5020611853" evidence="1">
    <location>
        <begin position="18"/>
        <end position="287"/>
    </location>
</feature>
<proteinExistence type="predicted"/>
<name>A0A4Q9BGT2_9BACT</name>
<keyword evidence="4" id="KW-1185">Reference proteome</keyword>
<feature type="signal peptide" evidence="1">
    <location>
        <begin position="1"/>
        <end position="17"/>
    </location>
</feature>
<dbReference type="EMBL" id="SEWY01000001">
    <property type="protein sequence ID" value="TBH75001.1"/>
    <property type="molecule type" value="Genomic_DNA"/>
</dbReference>
<dbReference type="GO" id="GO:0008081">
    <property type="term" value="F:phosphoric diester hydrolase activity"/>
    <property type="evidence" value="ECO:0007669"/>
    <property type="project" value="InterPro"/>
</dbReference>
<dbReference type="PANTHER" id="PTHR46211">
    <property type="entry name" value="GLYCEROPHOSPHORYL DIESTER PHOSPHODIESTERASE"/>
    <property type="match status" value="1"/>
</dbReference>
<dbReference type="Gene3D" id="3.20.20.190">
    <property type="entry name" value="Phosphatidylinositol (PI) phosphodiesterase"/>
    <property type="match status" value="1"/>
</dbReference>
<dbReference type="Proteomes" id="UP000293583">
    <property type="component" value="Unassembled WGS sequence"/>
</dbReference>
<dbReference type="SUPFAM" id="SSF51695">
    <property type="entry name" value="PLC-like phosphodiesterases"/>
    <property type="match status" value="1"/>
</dbReference>
<evidence type="ECO:0000256" key="1">
    <source>
        <dbReference type="SAM" id="SignalP"/>
    </source>
</evidence>
<evidence type="ECO:0000259" key="2">
    <source>
        <dbReference type="PROSITE" id="PS51704"/>
    </source>
</evidence>
<dbReference type="PROSITE" id="PS51704">
    <property type="entry name" value="GP_PDE"/>
    <property type="match status" value="1"/>
</dbReference>
<comment type="caution">
    <text evidence="3">The sequence shown here is derived from an EMBL/GenBank/DDBJ whole genome shotgun (WGS) entry which is preliminary data.</text>
</comment>
<evidence type="ECO:0000313" key="3">
    <source>
        <dbReference type="EMBL" id="TBH75001.1"/>
    </source>
</evidence>
<dbReference type="Pfam" id="PF03009">
    <property type="entry name" value="GDPD"/>
    <property type="match status" value="1"/>
</dbReference>
<dbReference type="GO" id="GO:0006629">
    <property type="term" value="P:lipid metabolic process"/>
    <property type="evidence" value="ECO:0007669"/>
    <property type="project" value="InterPro"/>
</dbReference>
<dbReference type="PANTHER" id="PTHR46211:SF14">
    <property type="entry name" value="GLYCEROPHOSPHODIESTER PHOSPHODIESTERASE"/>
    <property type="match status" value="1"/>
</dbReference>